<feature type="transmembrane region" description="Helical" evidence="2">
    <location>
        <begin position="152"/>
        <end position="169"/>
    </location>
</feature>
<dbReference type="SUPFAM" id="SSF103481">
    <property type="entry name" value="Multidrug resistance efflux transporter EmrE"/>
    <property type="match status" value="2"/>
</dbReference>
<comment type="caution">
    <text evidence="4">The sequence shown here is derived from an EMBL/GenBank/DDBJ whole genome shotgun (WGS) entry which is preliminary data.</text>
</comment>
<keyword evidence="2" id="KW-0812">Transmembrane</keyword>
<evidence type="ECO:0000313" key="5">
    <source>
        <dbReference type="Proteomes" id="UP001375743"/>
    </source>
</evidence>
<dbReference type="PANTHER" id="PTHR22911:SF135">
    <property type="entry name" value="BLR4310 PROTEIN"/>
    <property type="match status" value="1"/>
</dbReference>
<dbReference type="Pfam" id="PF00892">
    <property type="entry name" value="EamA"/>
    <property type="match status" value="1"/>
</dbReference>
<evidence type="ECO:0000313" key="4">
    <source>
        <dbReference type="EMBL" id="MEK0085101.1"/>
    </source>
</evidence>
<protein>
    <submittedName>
        <fullName evidence="4">DMT family transporter</fullName>
    </submittedName>
</protein>
<organism evidence="4 5">
    <name type="scientific">Benzoatithermus flavus</name>
    <dbReference type="NCBI Taxonomy" id="3108223"/>
    <lineage>
        <taxon>Bacteria</taxon>
        <taxon>Pseudomonadati</taxon>
        <taxon>Pseudomonadota</taxon>
        <taxon>Alphaproteobacteria</taxon>
        <taxon>Geminicoccales</taxon>
        <taxon>Geminicoccaceae</taxon>
        <taxon>Benzoatithermus</taxon>
    </lineage>
</organism>
<feature type="transmembrane region" description="Helical" evidence="2">
    <location>
        <begin position="36"/>
        <end position="55"/>
    </location>
</feature>
<feature type="domain" description="EamA" evidence="3">
    <location>
        <begin position="11"/>
        <end position="142"/>
    </location>
</feature>
<name>A0ABU8XV69_9PROT</name>
<evidence type="ECO:0000259" key="3">
    <source>
        <dbReference type="Pfam" id="PF00892"/>
    </source>
</evidence>
<evidence type="ECO:0000256" key="1">
    <source>
        <dbReference type="SAM" id="MobiDB-lite"/>
    </source>
</evidence>
<feature type="transmembrane region" description="Helical" evidence="2">
    <location>
        <begin position="97"/>
        <end position="119"/>
    </location>
</feature>
<keyword evidence="2" id="KW-0472">Membrane</keyword>
<gene>
    <name evidence="4" type="ORF">U1T56_18265</name>
</gene>
<dbReference type="EMBL" id="JBBLZC010000021">
    <property type="protein sequence ID" value="MEK0085101.1"/>
    <property type="molecule type" value="Genomic_DNA"/>
</dbReference>
<keyword evidence="5" id="KW-1185">Reference proteome</keyword>
<feature type="transmembrane region" description="Helical" evidence="2">
    <location>
        <begin position="75"/>
        <end position="91"/>
    </location>
</feature>
<feature type="region of interest" description="Disordered" evidence="1">
    <location>
        <begin position="291"/>
        <end position="318"/>
    </location>
</feature>
<dbReference type="RefSeq" id="WP_418160947.1">
    <property type="nucleotide sequence ID" value="NZ_JBBLZC010000021.1"/>
</dbReference>
<sequence length="318" mass="33429">MTDHQANLRAAALTAAAVSLFAVSDAIVKLLTQHYPPGQILFCRGVVAALLFVVAARLRRRPELVRLPWSDRASWLRSLLELGTALCYFQGLRTLPLAEATAVLFVFPVLLTVLAAFLLEEKVGPRRWAAVAAGMTGALVILRPGSAAFDPATSWVLAAAALIAARDLVTRFVRPAVPTEAIALMTIGFSAVASLGTLPFGWALPDGKGLLGFAASAVLVSVAFSCLVAGTRTGDVSFTAPFRYVTVPLAFLIGFLVWGDVPDPPVFLGTAVVVAAGLAMLRPERPRLVAGHRGKSGTEGLGIGLDGSNRLSSIRPEP</sequence>
<dbReference type="PANTHER" id="PTHR22911">
    <property type="entry name" value="ACYL-MALONYL CONDENSING ENZYME-RELATED"/>
    <property type="match status" value="1"/>
</dbReference>
<proteinExistence type="predicted"/>
<dbReference type="Proteomes" id="UP001375743">
    <property type="component" value="Unassembled WGS sequence"/>
</dbReference>
<accession>A0ABU8XV69</accession>
<feature type="transmembrane region" description="Helical" evidence="2">
    <location>
        <begin position="265"/>
        <end position="281"/>
    </location>
</feature>
<keyword evidence="2" id="KW-1133">Transmembrane helix</keyword>
<evidence type="ECO:0000256" key="2">
    <source>
        <dbReference type="SAM" id="Phobius"/>
    </source>
</evidence>
<feature type="transmembrane region" description="Helical" evidence="2">
    <location>
        <begin position="181"/>
        <end position="204"/>
    </location>
</feature>
<feature type="transmembrane region" description="Helical" evidence="2">
    <location>
        <begin position="128"/>
        <end position="146"/>
    </location>
</feature>
<feature type="transmembrane region" description="Helical" evidence="2">
    <location>
        <begin position="210"/>
        <end position="230"/>
    </location>
</feature>
<reference evidence="4 5" key="1">
    <citation type="submission" date="2024-01" db="EMBL/GenBank/DDBJ databases">
        <title>Multi-omics insights into the function and evolution of sodium benzoate biodegradation pathways in Benzoatithermus flavus gen. nov., sp. nov. from hot spring.</title>
        <authorList>
            <person name="Hu C.-J."/>
            <person name="Li W.-J."/>
        </authorList>
    </citation>
    <scope>NUCLEOTIDE SEQUENCE [LARGE SCALE GENOMIC DNA]</scope>
    <source>
        <strain evidence="4 5">SYSU G07066</strain>
    </source>
</reference>
<dbReference type="InterPro" id="IPR037185">
    <property type="entry name" value="EmrE-like"/>
</dbReference>
<dbReference type="InterPro" id="IPR000620">
    <property type="entry name" value="EamA_dom"/>
</dbReference>
<feature type="transmembrane region" description="Helical" evidence="2">
    <location>
        <begin position="242"/>
        <end position="259"/>
    </location>
</feature>